<dbReference type="Proteomes" id="UP000257607">
    <property type="component" value="Chromosome"/>
</dbReference>
<dbReference type="CDD" id="cd02598">
    <property type="entry name" value="HAD_BPGM"/>
    <property type="match status" value="1"/>
</dbReference>
<organism evidence="6 9">
    <name type="scientific">Latilactobacillus curvatus</name>
    <name type="common">Lactobacillus curvatus</name>
    <dbReference type="NCBI Taxonomy" id="28038"/>
    <lineage>
        <taxon>Bacteria</taxon>
        <taxon>Bacillati</taxon>
        <taxon>Bacillota</taxon>
        <taxon>Bacilli</taxon>
        <taxon>Lactobacillales</taxon>
        <taxon>Lactobacillaceae</taxon>
        <taxon>Latilactobacillus</taxon>
    </lineage>
</organism>
<feature type="active site" description="Nucleophile" evidence="2">
    <location>
        <position position="7"/>
    </location>
</feature>
<evidence type="ECO:0000313" key="11">
    <source>
        <dbReference type="Proteomes" id="UP001215533"/>
    </source>
</evidence>
<dbReference type="SFLD" id="SFLDG01129">
    <property type="entry name" value="C1.5:_HAD__Beta-PGM__Phosphata"/>
    <property type="match status" value="1"/>
</dbReference>
<feature type="binding site" evidence="3">
    <location>
        <begin position="7"/>
        <end position="9"/>
    </location>
    <ligand>
        <name>substrate</name>
    </ligand>
</feature>
<feature type="site" description="Important for catalytic activity and assists the phosphoryl transfer reaction to Asp8 by balancing charge and orienting the reacting groups" evidence="5">
    <location>
        <position position="146"/>
    </location>
</feature>
<evidence type="ECO:0000313" key="6">
    <source>
        <dbReference type="EMBL" id="AXN36698.1"/>
    </source>
</evidence>
<feature type="binding site" evidence="4">
    <location>
        <position position="171"/>
    </location>
    <ligand>
        <name>Mg(2+)</name>
        <dbReference type="ChEBI" id="CHEBI:18420"/>
    </ligand>
</feature>
<dbReference type="InterPro" id="IPR006439">
    <property type="entry name" value="HAD-SF_hydro_IA"/>
</dbReference>
<dbReference type="Gene3D" id="3.40.50.1000">
    <property type="entry name" value="HAD superfamily/HAD-like"/>
    <property type="match status" value="1"/>
</dbReference>
<dbReference type="STRING" id="28038.BCY75_01260"/>
<dbReference type="NCBIfam" id="TIGR01990">
    <property type="entry name" value="bPGM"/>
    <property type="match status" value="1"/>
</dbReference>
<dbReference type="InterPro" id="IPR036412">
    <property type="entry name" value="HAD-like_sf"/>
</dbReference>
<feature type="binding site" evidence="3">
    <location>
        <position position="51"/>
    </location>
    <ligand>
        <name>substrate</name>
    </ligand>
</feature>
<dbReference type="Proteomes" id="UP001215533">
    <property type="component" value="Plasmid p1_CACC879"/>
</dbReference>
<dbReference type="Gene3D" id="1.10.150.240">
    <property type="entry name" value="Putative phosphatase, domain 2"/>
    <property type="match status" value="1"/>
</dbReference>
<dbReference type="SUPFAM" id="SSF56784">
    <property type="entry name" value="HAD-like"/>
    <property type="match status" value="1"/>
</dbReference>
<keyword evidence="8" id="KW-0614">Plasmid</keyword>
<dbReference type="GO" id="GO:0005975">
    <property type="term" value="P:carbohydrate metabolic process"/>
    <property type="evidence" value="ECO:0007669"/>
    <property type="project" value="InterPro"/>
</dbReference>
<dbReference type="SFLD" id="SFLDS00003">
    <property type="entry name" value="Haloacid_Dehalogenase"/>
    <property type="match status" value="1"/>
</dbReference>
<dbReference type="InterPro" id="IPR010972">
    <property type="entry name" value="Beta-PGM"/>
</dbReference>
<feature type="binding site" evidence="4">
    <location>
        <position position="7"/>
    </location>
    <ligand>
        <name>Mg(2+)</name>
        <dbReference type="ChEBI" id="CHEBI:18420"/>
    </ligand>
</feature>
<reference evidence="6 9" key="1">
    <citation type="submission" date="2018-07" db="EMBL/GenBank/DDBJ databases">
        <title>Lactobacillus curvatus genome sequence.</title>
        <authorList>
            <person name="Prechtl R."/>
        </authorList>
    </citation>
    <scope>NUCLEOTIDE SEQUENCE [LARGE SCALE GENOMIC DNA]</scope>
    <source>
        <strain evidence="6 9">TMW 1.1928</strain>
    </source>
</reference>
<evidence type="ECO:0000313" key="10">
    <source>
        <dbReference type="Proteomes" id="UP000825100"/>
    </source>
</evidence>
<dbReference type="AlphaFoldDB" id="A0A0B2XMZ6"/>
<dbReference type="EMBL" id="CP117684">
    <property type="protein sequence ID" value="WDC92887.1"/>
    <property type="molecule type" value="Genomic_DNA"/>
</dbReference>
<keyword evidence="4" id="KW-0460">Magnesium</keyword>
<dbReference type="Pfam" id="PF00702">
    <property type="entry name" value="Hydrolase"/>
    <property type="match status" value="1"/>
</dbReference>
<dbReference type="EC" id="5.4.2.6" evidence="6"/>
<feature type="binding site" evidence="3">
    <location>
        <begin position="115"/>
        <end position="119"/>
    </location>
    <ligand>
        <name>substrate</name>
    </ligand>
</feature>
<evidence type="ECO:0000256" key="1">
    <source>
        <dbReference type="ARBA" id="ARBA00006171"/>
    </source>
</evidence>
<feature type="binding site" evidence="3">
    <location>
        <position position="146"/>
    </location>
    <ligand>
        <name>substrate</name>
    </ligand>
</feature>
<keyword evidence="4" id="KW-0479">Metal-binding</keyword>
<name>A0A0B2XMZ6_LATCU</name>
<dbReference type="EMBL" id="AP024685">
    <property type="protein sequence ID" value="BCX30579.1"/>
    <property type="molecule type" value="Genomic_DNA"/>
</dbReference>
<dbReference type="PANTHER" id="PTHR18901:SF38">
    <property type="entry name" value="PSEUDOURIDINE-5'-PHOSPHATASE"/>
    <property type="match status" value="1"/>
</dbReference>
<dbReference type="InterPro" id="IPR010976">
    <property type="entry name" value="B-phosphoglucomutase_hydrolase"/>
</dbReference>
<comment type="similarity">
    <text evidence="1">Belongs to the HAD-like hydrolase superfamily. CbbY/CbbZ/Gph/YieH family.</text>
</comment>
<sequence length="222" mass="23241">MDGVLFDLDGVITDTARFHFAAWRQLAQQAFGVSLPDSFEAELKGISREASLQRIVAFAQLDGQYTVAQLAALATQKNENYVAAIKQLTAADILPGIQPLLVALKARGVPMVIASASKNAPLILDRLALSAYFTAIVNPNDVHQGKPAPDIFIAAAQKIAVNPRKCVGLEDSVAGVAAINAAGAVSVAIGHASELSAAAVVVPTTAALTADLLEQAFEQYQH</sequence>
<feature type="active site" description="Proton donor/acceptor" evidence="2">
    <location>
        <position position="9"/>
    </location>
</feature>
<dbReference type="OrthoDB" id="9797743at2"/>
<dbReference type="GeneID" id="49611434"/>
<protein>
    <submittedName>
        <fullName evidence="6">Beta-phosphoglucomutase</fullName>
        <ecNumber evidence="6">5.4.2.6</ecNumber>
    </submittedName>
</protein>
<geneLocation type="plasmid" evidence="8 11">
    <name>p1_CACC879</name>
</geneLocation>
<evidence type="ECO:0000313" key="8">
    <source>
        <dbReference type="EMBL" id="WDC92887.1"/>
    </source>
</evidence>
<keyword evidence="6" id="KW-0413">Isomerase</keyword>
<reference evidence="7 10" key="2">
    <citation type="submission" date="2021-05" db="EMBL/GenBank/DDBJ databases">
        <title>Complete Genome Sequence of Latilactobacillus sp. Strain WDN19, a High D-Aspartate-producing Lactic Acid Bacterium Isolated from a Japanese Pickle.</title>
        <authorList>
            <person name="Kajitani K."/>
            <person name="Takahashi S."/>
        </authorList>
    </citation>
    <scope>NUCLEOTIDE SEQUENCE [LARGE SCALE GENOMIC DNA]</scope>
    <source>
        <strain evidence="7 10">WDN19</strain>
    </source>
</reference>
<gene>
    <name evidence="6" type="primary">pgmB</name>
    <name evidence="6" type="ORF">DT351_10350</name>
    <name evidence="7" type="ORF">LTWDN19_11460</name>
    <name evidence="8" type="ORF">PSR33_10030</name>
</gene>
<evidence type="ECO:0000313" key="7">
    <source>
        <dbReference type="EMBL" id="BCX30579.1"/>
    </source>
</evidence>
<evidence type="ECO:0000256" key="2">
    <source>
        <dbReference type="PIRSR" id="PIRSR610972-1"/>
    </source>
</evidence>
<dbReference type="SFLD" id="SFLDG01135">
    <property type="entry name" value="C1.5.6:_HAD__Beta-PGM__Phospha"/>
    <property type="match status" value="1"/>
</dbReference>
<proteinExistence type="inferred from homology"/>
<feature type="binding site" evidence="3">
    <location>
        <position position="23"/>
    </location>
    <ligand>
        <name>substrate</name>
    </ligand>
</feature>
<feature type="binding site" evidence="3">
    <location>
        <begin position="43"/>
        <end position="48"/>
    </location>
    <ligand>
        <name>substrate</name>
    </ligand>
</feature>
<evidence type="ECO:0000256" key="5">
    <source>
        <dbReference type="PIRSR" id="PIRSR610972-4"/>
    </source>
</evidence>
<dbReference type="PANTHER" id="PTHR18901">
    <property type="entry name" value="2-DEOXYGLUCOSE-6-PHOSPHATE PHOSPHATASE 2"/>
    <property type="match status" value="1"/>
</dbReference>
<dbReference type="InterPro" id="IPR023214">
    <property type="entry name" value="HAD_sf"/>
</dbReference>
<dbReference type="NCBIfam" id="TIGR02009">
    <property type="entry name" value="PGMB-YQAB-SF"/>
    <property type="match status" value="1"/>
</dbReference>
<dbReference type="Proteomes" id="UP000825100">
    <property type="component" value="Chromosome"/>
</dbReference>
<dbReference type="NCBIfam" id="TIGR01509">
    <property type="entry name" value="HAD-SF-IA-v3"/>
    <property type="match status" value="1"/>
</dbReference>
<keyword evidence="10" id="KW-1185">Reference proteome</keyword>
<feature type="binding site" evidence="4">
    <location>
        <position position="170"/>
    </location>
    <ligand>
        <name>Mg(2+)</name>
        <dbReference type="ChEBI" id="CHEBI:18420"/>
    </ligand>
</feature>
<evidence type="ECO:0000313" key="9">
    <source>
        <dbReference type="Proteomes" id="UP000257607"/>
    </source>
</evidence>
<feature type="binding site" evidence="3">
    <location>
        <position position="77"/>
    </location>
    <ligand>
        <name>substrate</name>
    </ligand>
</feature>
<dbReference type="RefSeq" id="WP_004270092.1">
    <property type="nucleotide sequence ID" value="NZ_AP024685.1"/>
</dbReference>
<comment type="cofactor">
    <cofactor evidence="4">
        <name>Mg(2+)</name>
        <dbReference type="ChEBI" id="CHEBI:18420"/>
    </cofactor>
    <text evidence="4">Binds 2 magnesium ions per subunit.</text>
</comment>
<evidence type="ECO:0000256" key="4">
    <source>
        <dbReference type="PIRSR" id="PIRSR610972-3"/>
    </source>
</evidence>
<feature type="site" description="Important for catalytic activity and assists the phosphoryl transfer reaction to Asp8 by balancing charge and orienting the reacting groups" evidence="5">
    <location>
        <position position="115"/>
    </location>
</feature>
<dbReference type="GO" id="GO:0008801">
    <property type="term" value="F:beta-phosphoglucomutase activity"/>
    <property type="evidence" value="ECO:0007669"/>
    <property type="project" value="UniProtKB-EC"/>
</dbReference>
<dbReference type="GO" id="GO:0000287">
    <property type="term" value="F:magnesium ion binding"/>
    <property type="evidence" value="ECO:0007669"/>
    <property type="project" value="InterPro"/>
</dbReference>
<feature type="binding site" evidence="4">
    <location>
        <position position="9"/>
    </location>
    <ligand>
        <name>Mg(2+)</name>
        <dbReference type="ChEBI" id="CHEBI:18420"/>
    </ligand>
</feature>
<dbReference type="EMBL" id="CP031003">
    <property type="protein sequence ID" value="AXN36698.1"/>
    <property type="molecule type" value="Genomic_DNA"/>
</dbReference>
<reference evidence="8" key="3">
    <citation type="submission" date="2023-02" db="EMBL/GenBank/DDBJ databases">
        <title>Complete genome sequence of Lactobacillus curvatus CACC879 isolated from Pig feces.</title>
        <authorList>
            <person name="Park S."/>
            <person name="Park M.A."/>
            <person name="Kim D.-H."/>
            <person name="Kim Y."/>
        </authorList>
    </citation>
    <scope>NUCLEOTIDE SEQUENCE</scope>
    <source>
        <strain evidence="8">Curvatus</strain>
        <plasmid evidence="8">p1_CACC879</plasmid>
    </source>
</reference>
<dbReference type="InterPro" id="IPR023198">
    <property type="entry name" value="PGP-like_dom2"/>
</dbReference>
<accession>A0A0B2XMZ6</accession>
<evidence type="ECO:0000256" key="3">
    <source>
        <dbReference type="PIRSR" id="PIRSR610972-2"/>
    </source>
</evidence>